<keyword evidence="3 10" id="KW-0479">Metal-binding</keyword>
<evidence type="ECO:0000256" key="7">
    <source>
        <dbReference type="ARBA" id="ARBA00022833"/>
    </source>
</evidence>
<dbReference type="PROSITE" id="PS50936">
    <property type="entry name" value="ENGC_GTPASE"/>
    <property type="match status" value="1"/>
</dbReference>
<evidence type="ECO:0000256" key="8">
    <source>
        <dbReference type="ARBA" id="ARBA00022884"/>
    </source>
</evidence>
<dbReference type="SUPFAM" id="SSF52540">
    <property type="entry name" value="P-loop containing nucleoside triphosphate hydrolases"/>
    <property type="match status" value="1"/>
</dbReference>
<evidence type="ECO:0000256" key="9">
    <source>
        <dbReference type="ARBA" id="ARBA00023134"/>
    </source>
</evidence>
<reference evidence="14 15" key="1">
    <citation type="submission" date="2019-08" db="EMBL/GenBank/DDBJ databases">
        <authorList>
            <person name="Karlyshev A.V."/>
        </authorList>
    </citation>
    <scope>NUCLEOTIDE SEQUENCE [LARGE SCALE GENOMIC DNA]</scope>
    <source>
        <strain evidence="14 15">Alg18-2.2</strain>
    </source>
</reference>
<keyword evidence="6 10" id="KW-0378">Hydrolase</keyword>
<dbReference type="CDD" id="cd01854">
    <property type="entry name" value="YjeQ_EngC"/>
    <property type="match status" value="1"/>
</dbReference>
<dbReference type="RefSeq" id="WP_147891077.1">
    <property type="nucleotide sequence ID" value="NZ_VRTS01000002.1"/>
</dbReference>
<feature type="region of interest" description="Disordered" evidence="11">
    <location>
        <begin position="332"/>
        <end position="367"/>
    </location>
</feature>
<dbReference type="Gene3D" id="3.40.50.300">
    <property type="entry name" value="P-loop containing nucleotide triphosphate hydrolases"/>
    <property type="match status" value="1"/>
</dbReference>
<evidence type="ECO:0000259" key="13">
    <source>
        <dbReference type="PROSITE" id="PS51721"/>
    </source>
</evidence>
<keyword evidence="8 10" id="KW-0694">RNA-binding</keyword>
<comment type="function">
    <text evidence="10">One of several proteins that assist in the late maturation steps of the functional core of the 30S ribosomal subunit. Helps release RbfA from mature subunits. May play a role in the assembly of ribosomal proteins into the subunit. Circularly permuted GTPase that catalyzes slow GTP hydrolysis, GTPase activity is stimulated by the 30S ribosomal subunit.</text>
</comment>
<feature type="binding site" evidence="10">
    <location>
        <position position="289"/>
    </location>
    <ligand>
        <name>Zn(2+)</name>
        <dbReference type="ChEBI" id="CHEBI:29105"/>
    </ligand>
</feature>
<dbReference type="InterPro" id="IPR010914">
    <property type="entry name" value="RsgA_GTPase_dom"/>
</dbReference>
<comment type="similarity">
    <text evidence="10">Belongs to the TRAFAC class YlqF/YawG GTPase family. RsgA subfamily.</text>
</comment>
<keyword evidence="2 10" id="KW-0690">Ribosome biogenesis</keyword>
<dbReference type="AlphaFoldDB" id="A0A5C8KXM6"/>
<evidence type="ECO:0000259" key="12">
    <source>
        <dbReference type="PROSITE" id="PS50936"/>
    </source>
</evidence>
<feature type="domain" description="CP-type G" evidence="13">
    <location>
        <begin position="110"/>
        <end position="266"/>
    </location>
</feature>
<dbReference type="HAMAP" id="MF_01820">
    <property type="entry name" value="GTPase_RsgA"/>
    <property type="match status" value="1"/>
</dbReference>
<evidence type="ECO:0000256" key="3">
    <source>
        <dbReference type="ARBA" id="ARBA00022723"/>
    </source>
</evidence>
<protein>
    <recommendedName>
        <fullName evidence="10">Small ribosomal subunit biogenesis GTPase RsgA</fullName>
        <ecNumber evidence="10">3.6.1.-</ecNumber>
    </recommendedName>
</protein>
<feature type="binding site" evidence="10">
    <location>
        <position position="302"/>
    </location>
    <ligand>
        <name>Zn(2+)</name>
        <dbReference type="ChEBI" id="CHEBI:29105"/>
    </ligand>
</feature>
<dbReference type="PANTHER" id="PTHR32120:SF10">
    <property type="entry name" value="SMALL RIBOSOMAL SUBUNIT BIOGENESIS GTPASE RSGA"/>
    <property type="match status" value="1"/>
</dbReference>
<keyword evidence="7 10" id="KW-0862">Zinc</keyword>
<evidence type="ECO:0000256" key="5">
    <source>
        <dbReference type="ARBA" id="ARBA00022741"/>
    </source>
</evidence>
<name>A0A5C8KXM6_9GAMM</name>
<evidence type="ECO:0000313" key="14">
    <source>
        <dbReference type="EMBL" id="TXK65158.1"/>
    </source>
</evidence>
<dbReference type="GO" id="GO:0042274">
    <property type="term" value="P:ribosomal small subunit biogenesis"/>
    <property type="evidence" value="ECO:0007669"/>
    <property type="project" value="UniProtKB-UniRule"/>
</dbReference>
<dbReference type="InterPro" id="IPR027417">
    <property type="entry name" value="P-loop_NTPase"/>
</dbReference>
<feature type="binding site" evidence="10">
    <location>
        <position position="294"/>
    </location>
    <ligand>
        <name>Zn(2+)</name>
        <dbReference type="ChEBI" id="CHEBI:29105"/>
    </ligand>
</feature>
<feature type="binding site" evidence="10">
    <location>
        <begin position="208"/>
        <end position="216"/>
    </location>
    <ligand>
        <name>GTP</name>
        <dbReference type="ChEBI" id="CHEBI:37565"/>
    </ligand>
</feature>
<sequence>MQLGDDTLDHLGHLGWRPGVAFSAALPDAPAGRVGRVSSQHRAGYEVAVDEDDVRHGVQPPPEWLRPRFPAEDRACVGDWVVLDAECANILQRLPRQSVLKRAAAGEHYKQQLIAANIDHVLVVCGLDHDFNPRRLERYLLLVRAGGSEPVIVLTKADQVDDLEPVAEALADIAAQDIAIHPVNAKDADSVRVLEPYLGAGRTVVLVGSSGAGKSTLTNTLLGLEKMATGEVREKDSRGRHTTTRRVLLPLPQGGCLIDTPGMRELKLTGEEKLEASAFSDVEAIAAGCRFRDCRHEGEPGCAVQEALDTDALDPDHVANYFKLRDELATASGQQAIRQAQRAEERTPGRGAGRTSAKRPGEWKGRR</sequence>
<dbReference type="EC" id="3.6.1.-" evidence="10"/>
<dbReference type="Gene3D" id="1.10.40.50">
    <property type="entry name" value="Probable gtpase engc, domain 3"/>
    <property type="match status" value="1"/>
</dbReference>
<gene>
    <name evidence="10 14" type="primary">rsgA</name>
    <name evidence="14" type="ORF">FU658_03515</name>
</gene>
<comment type="caution">
    <text evidence="14">The sequence shown here is derived from an EMBL/GenBank/DDBJ whole genome shotgun (WGS) entry which is preliminary data.</text>
</comment>
<evidence type="ECO:0000256" key="4">
    <source>
        <dbReference type="ARBA" id="ARBA00022730"/>
    </source>
</evidence>
<feature type="domain" description="EngC GTPase" evidence="12">
    <location>
        <begin position="116"/>
        <end position="264"/>
    </location>
</feature>
<comment type="subcellular location">
    <subcellularLocation>
        <location evidence="10">Cytoplasm</location>
    </subcellularLocation>
</comment>
<keyword evidence="15" id="KW-1185">Reference proteome</keyword>
<dbReference type="NCBIfam" id="TIGR00157">
    <property type="entry name" value="ribosome small subunit-dependent GTPase A"/>
    <property type="match status" value="1"/>
</dbReference>
<dbReference type="GO" id="GO:0005737">
    <property type="term" value="C:cytoplasm"/>
    <property type="evidence" value="ECO:0007669"/>
    <property type="project" value="UniProtKB-SubCell"/>
</dbReference>
<comment type="subunit">
    <text evidence="10">Monomer. Associates with 30S ribosomal subunit, binds 16S rRNA.</text>
</comment>
<accession>A0A5C8KXM6</accession>
<dbReference type="Pfam" id="PF03193">
    <property type="entry name" value="RsgA_GTPase"/>
    <property type="match status" value="1"/>
</dbReference>
<dbReference type="PANTHER" id="PTHR32120">
    <property type="entry name" value="SMALL RIBOSOMAL SUBUNIT BIOGENESIS GTPASE RSGA"/>
    <property type="match status" value="1"/>
</dbReference>
<dbReference type="GO" id="GO:0003924">
    <property type="term" value="F:GTPase activity"/>
    <property type="evidence" value="ECO:0007669"/>
    <property type="project" value="UniProtKB-UniRule"/>
</dbReference>
<dbReference type="Proteomes" id="UP000321248">
    <property type="component" value="Unassembled WGS sequence"/>
</dbReference>
<proteinExistence type="inferred from homology"/>
<evidence type="ECO:0000256" key="2">
    <source>
        <dbReference type="ARBA" id="ARBA00022517"/>
    </source>
</evidence>
<dbReference type="PROSITE" id="PS51721">
    <property type="entry name" value="G_CP"/>
    <property type="match status" value="1"/>
</dbReference>
<evidence type="ECO:0000256" key="1">
    <source>
        <dbReference type="ARBA" id="ARBA00022490"/>
    </source>
</evidence>
<evidence type="ECO:0000313" key="15">
    <source>
        <dbReference type="Proteomes" id="UP000321248"/>
    </source>
</evidence>
<keyword evidence="1 10" id="KW-0963">Cytoplasm</keyword>
<dbReference type="OrthoDB" id="9809485at2"/>
<feature type="binding site" evidence="10">
    <location>
        <position position="296"/>
    </location>
    <ligand>
        <name>Zn(2+)</name>
        <dbReference type="ChEBI" id="CHEBI:29105"/>
    </ligand>
</feature>
<keyword evidence="5 10" id="KW-0547">Nucleotide-binding</keyword>
<dbReference type="InterPro" id="IPR004881">
    <property type="entry name" value="Ribosome_biogen_GTPase_RsgA"/>
</dbReference>
<dbReference type="GO" id="GO:0019843">
    <property type="term" value="F:rRNA binding"/>
    <property type="evidence" value="ECO:0007669"/>
    <property type="project" value="UniProtKB-KW"/>
</dbReference>
<comment type="cofactor">
    <cofactor evidence="10">
        <name>Zn(2+)</name>
        <dbReference type="ChEBI" id="CHEBI:29105"/>
    </cofactor>
    <text evidence="10">Binds 1 zinc ion per subunit.</text>
</comment>
<keyword evidence="4 10" id="KW-0699">rRNA-binding</keyword>
<evidence type="ECO:0000256" key="10">
    <source>
        <dbReference type="HAMAP-Rule" id="MF_01820"/>
    </source>
</evidence>
<dbReference type="GO" id="GO:0005525">
    <property type="term" value="F:GTP binding"/>
    <property type="evidence" value="ECO:0007669"/>
    <property type="project" value="UniProtKB-UniRule"/>
</dbReference>
<dbReference type="InterPro" id="IPR030378">
    <property type="entry name" value="G_CP_dom"/>
</dbReference>
<organism evidence="14 15">
    <name type="scientific">Alkalisalibacterium limincola</name>
    <dbReference type="NCBI Taxonomy" id="2699169"/>
    <lineage>
        <taxon>Bacteria</taxon>
        <taxon>Pseudomonadati</taxon>
        <taxon>Pseudomonadota</taxon>
        <taxon>Gammaproteobacteria</taxon>
        <taxon>Lysobacterales</taxon>
        <taxon>Lysobacteraceae</taxon>
        <taxon>Alkalisalibacterium</taxon>
    </lineage>
</organism>
<evidence type="ECO:0000256" key="6">
    <source>
        <dbReference type="ARBA" id="ARBA00022801"/>
    </source>
</evidence>
<dbReference type="GO" id="GO:0046872">
    <property type="term" value="F:metal ion binding"/>
    <property type="evidence" value="ECO:0007669"/>
    <property type="project" value="UniProtKB-KW"/>
</dbReference>
<feature type="binding site" evidence="10">
    <location>
        <begin position="155"/>
        <end position="158"/>
    </location>
    <ligand>
        <name>GTP</name>
        <dbReference type="ChEBI" id="CHEBI:37565"/>
    </ligand>
</feature>
<evidence type="ECO:0000256" key="11">
    <source>
        <dbReference type="SAM" id="MobiDB-lite"/>
    </source>
</evidence>
<dbReference type="EMBL" id="VRTS01000002">
    <property type="protein sequence ID" value="TXK65158.1"/>
    <property type="molecule type" value="Genomic_DNA"/>
</dbReference>
<keyword evidence="9 10" id="KW-0342">GTP-binding</keyword>